<evidence type="ECO:0000259" key="7">
    <source>
        <dbReference type="Pfam" id="PF02687"/>
    </source>
</evidence>
<feature type="transmembrane region" description="Helical" evidence="6">
    <location>
        <begin position="148"/>
        <end position="168"/>
    </location>
</feature>
<evidence type="ECO:0000256" key="1">
    <source>
        <dbReference type="ARBA" id="ARBA00004651"/>
    </source>
</evidence>
<dbReference type="InterPro" id="IPR003838">
    <property type="entry name" value="ABC3_permease_C"/>
</dbReference>
<dbReference type="PANTHER" id="PTHR30572:SF18">
    <property type="entry name" value="ABC-TYPE MACROLIDE FAMILY EXPORT SYSTEM PERMEASE COMPONENT 2"/>
    <property type="match status" value="1"/>
</dbReference>
<feature type="non-terminal residue" evidence="8">
    <location>
        <position position="1"/>
    </location>
</feature>
<keyword evidence="4 6" id="KW-1133">Transmembrane helix</keyword>
<feature type="transmembrane region" description="Helical" evidence="6">
    <location>
        <begin position="108"/>
        <end position="133"/>
    </location>
</feature>
<evidence type="ECO:0000313" key="8">
    <source>
        <dbReference type="EMBL" id="GAH02706.1"/>
    </source>
</evidence>
<evidence type="ECO:0000256" key="2">
    <source>
        <dbReference type="ARBA" id="ARBA00022475"/>
    </source>
</evidence>
<name>X1C3P3_9ZZZZ</name>
<dbReference type="GO" id="GO:0005886">
    <property type="term" value="C:plasma membrane"/>
    <property type="evidence" value="ECO:0007669"/>
    <property type="project" value="UniProtKB-SubCell"/>
</dbReference>
<keyword evidence="2" id="KW-1003">Cell membrane</keyword>
<dbReference type="EMBL" id="BART01024280">
    <property type="protein sequence ID" value="GAH02706.1"/>
    <property type="molecule type" value="Genomic_DNA"/>
</dbReference>
<comment type="caution">
    <text evidence="8">The sequence shown here is derived from an EMBL/GenBank/DDBJ whole genome shotgun (WGS) entry which is preliminary data.</text>
</comment>
<keyword evidence="3 6" id="KW-0812">Transmembrane</keyword>
<gene>
    <name evidence="8" type="ORF">S01H4_43916</name>
</gene>
<dbReference type="InterPro" id="IPR050250">
    <property type="entry name" value="Macrolide_Exporter_MacB"/>
</dbReference>
<evidence type="ECO:0000256" key="3">
    <source>
        <dbReference type="ARBA" id="ARBA00022692"/>
    </source>
</evidence>
<feature type="transmembrane region" description="Helical" evidence="6">
    <location>
        <begin position="62"/>
        <end position="87"/>
    </location>
</feature>
<evidence type="ECO:0000256" key="6">
    <source>
        <dbReference type="SAM" id="Phobius"/>
    </source>
</evidence>
<dbReference type="AlphaFoldDB" id="X1C3P3"/>
<protein>
    <recommendedName>
        <fullName evidence="7">ABC3 transporter permease C-terminal domain-containing protein</fullName>
    </recommendedName>
</protein>
<evidence type="ECO:0000256" key="4">
    <source>
        <dbReference type="ARBA" id="ARBA00022989"/>
    </source>
</evidence>
<accession>X1C3P3</accession>
<dbReference type="Pfam" id="PF02687">
    <property type="entry name" value="FtsX"/>
    <property type="match status" value="1"/>
</dbReference>
<reference evidence="8" key="1">
    <citation type="journal article" date="2014" name="Front. Microbiol.">
        <title>High frequency of phylogenetically diverse reductive dehalogenase-homologous genes in deep subseafloor sedimentary metagenomes.</title>
        <authorList>
            <person name="Kawai M."/>
            <person name="Futagami T."/>
            <person name="Toyoda A."/>
            <person name="Takaki Y."/>
            <person name="Nishi S."/>
            <person name="Hori S."/>
            <person name="Arai W."/>
            <person name="Tsubouchi T."/>
            <person name="Morono Y."/>
            <person name="Uchiyama I."/>
            <person name="Ito T."/>
            <person name="Fujiyama A."/>
            <person name="Inagaki F."/>
            <person name="Takami H."/>
        </authorList>
    </citation>
    <scope>NUCLEOTIDE SEQUENCE</scope>
    <source>
        <strain evidence="8">Expedition CK06-06</strain>
    </source>
</reference>
<feature type="domain" description="ABC3 transporter permease C-terminal" evidence="7">
    <location>
        <begin position="67"/>
        <end position="178"/>
    </location>
</feature>
<dbReference type="GO" id="GO:0022857">
    <property type="term" value="F:transmembrane transporter activity"/>
    <property type="evidence" value="ECO:0007669"/>
    <property type="project" value="TreeGrafter"/>
</dbReference>
<organism evidence="8">
    <name type="scientific">marine sediment metagenome</name>
    <dbReference type="NCBI Taxonomy" id="412755"/>
    <lineage>
        <taxon>unclassified sequences</taxon>
        <taxon>metagenomes</taxon>
        <taxon>ecological metagenomes</taxon>
    </lineage>
</organism>
<dbReference type="PANTHER" id="PTHR30572">
    <property type="entry name" value="MEMBRANE COMPONENT OF TRANSPORTER-RELATED"/>
    <property type="match status" value="1"/>
</dbReference>
<keyword evidence="5 6" id="KW-0472">Membrane</keyword>
<sequence>GFIHLPTNQFYTVKAQMTDISKLISELEKIWISHYPENPFHYFFLEDFYNEQYRAEQRFSGLFLASSLLGIIIACLGLSGLSAYSIARRRKEIGIRKTNGANISRVMVLLNKVFVVWVAVAFILACPVAWFAMNKWLRNFAYKTELSWWIFALAGIIAIIIALLTVSWQSWRAATKNPVESLRYE</sequence>
<evidence type="ECO:0000256" key="5">
    <source>
        <dbReference type="ARBA" id="ARBA00023136"/>
    </source>
</evidence>
<proteinExistence type="predicted"/>
<comment type="subcellular location">
    <subcellularLocation>
        <location evidence="1">Cell membrane</location>
        <topology evidence="1">Multi-pass membrane protein</topology>
    </subcellularLocation>
</comment>